<dbReference type="CDD" id="cd01335">
    <property type="entry name" value="Radical_SAM"/>
    <property type="match status" value="1"/>
</dbReference>
<keyword evidence="7" id="KW-1185">Reference proteome</keyword>
<dbReference type="NCBIfam" id="NF038135">
    <property type="entry name" value="rSAM_Rv2578c"/>
    <property type="match status" value="1"/>
</dbReference>
<evidence type="ECO:0000256" key="3">
    <source>
        <dbReference type="ARBA" id="ARBA00023014"/>
    </source>
</evidence>
<dbReference type="PANTHER" id="PTHR43432:SF3">
    <property type="entry name" value="SLR0285 PROTEIN"/>
    <property type="match status" value="1"/>
</dbReference>
<dbReference type="NCBIfam" id="NF038136">
    <property type="entry name" value="rSAM_Rv_intein"/>
    <property type="match status" value="1"/>
</dbReference>
<accession>A0ABR8NLG5</accession>
<organism evidence="6 7">
    <name type="scientific">Microbacterium helvum</name>
    <dbReference type="NCBI Taxonomy" id="2773713"/>
    <lineage>
        <taxon>Bacteria</taxon>
        <taxon>Bacillati</taxon>
        <taxon>Actinomycetota</taxon>
        <taxon>Actinomycetes</taxon>
        <taxon>Micrococcales</taxon>
        <taxon>Microbacteriaceae</taxon>
        <taxon>Microbacterium</taxon>
    </lineage>
</organism>
<dbReference type="SUPFAM" id="SSF51294">
    <property type="entry name" value="Hedgehog/intein (Hint) domain"/>
    <property type="match status" value="1"/>
</dbReference>
<dbReference type="InterPro" id="IPR003587">
    <property type="entry name" value="Hint_dom_N"/>
</dbReference>
<dbReference type="InterPro" id="IPR040086">
    <property type="entry name" value="MJ0683-like"/>
</dbReference>
<dbReference type="SMART" id="SM00305">
    <property type="entry name" value="HintC"/>
    <property type="match status" value="1"/>
</dbReference>
<dbReference type="SMART" id="SM00306">
    <property type="entry name" value="HintN"/>
    <property type="match status" value="1"/>
</dbReference>
<dbReference type="NCBIfam" id="TIGR01445">
    <property type="entry name" value="intein_Nterm"/>
    <property type="match status" value="1"/>
</dbReference>
<comment type="caution">
    <text evidence="6">The sequence shown here is derived from an EMBL/GenBank/DDBJ whole genome shotgun (WGS) entry which is preliminary data.</text>
</comment>
<evidence type="ECO:0000259" key="5">
    <source>
        <dbReference type="SMART" id="SM00306"/>
    </source>
</evidence>
<evidence type="ECO:0000259" key="4">
    <source>
        <dbReference type="SMART" id="SM00305"/>
    </source>
</evidence>
<reference evidence="6 7" key="1">
    <citation type="submission" date="2020-09" db="EMBL/GenBank/DDBJ databases">
        <title>Isolation and identification of active actinomycetes.</title>
        <authorList>
            <person name="Li X."/>
        </authorList>
    </citation>
    <scope>NUCLEOTIDE SEQUENCE [LARGE SCALE GENOMIC DNA]</scope>
    <source>
        <strain evidence="6 7">NEAU-LLC</strain>
    </source>
</reference>
<evidence type="ECO:0000256" key="1">
    <source>
        <dbReference type="ARBA" id="ARBA00022723"/>
    </source>
</evidence>
<dbReference type="InterPro" id="IPR006141">
    <property type="entry name" value="Intein_N"/>
</dbReference>
<dbReference type="InterPro" id="IPR036844">
    <property type="entry name" value="Hint_dom_sf"/>
</dbReference>
<dbReference type="PROSITE" id="PS50818">
    <property type="entry name" value="INTEIN_C_TER"/>
    <property type="match status" value="1"/>
</dbReference>
<keyword evidence="2" id="KW-0408">Iron</keyword>
<feature type="domain" description="Hint" evidence="4">
    <location>
        <begin position="382"/>
        <end position="426"/>
    </location>
</feature>
<dbReference type="InterPro" id="IPR058240">
    <property type="entry name" value="rSAM_sf"/>
</dbReference>
<feature type="domain" description="Hint" evidence="5">
    <location>
        <begin position="74"/>
        <end position="170"/>
    </location>
</feature>
<dbReference type="SUPFAM" id="SSF102114">
    <property type="entry name" value="Radical SAM enzymes"/>
    <property type="match status" value="1"/>
</dbReference>
<sequence length="720" mass="78784">MRWQGQELGVADAAALPGMEQLNGLVRSVTTPEFAGVTFHEVLCKSALNHVPSASAMPFDWTVNPYRGCSHACVYCVHPDTLVLMADGRSKRIADVQAGDEVVGTRREGSYRRYVRSTVTAQWGTRKRAYRVTLADGTQLVASGDHRFLTERGWKYVRPADSGQRPYLTTKNKLLGFGTGGFDVVPVQTEEYRRGYLTGVIRGDASMLKREYPRSNGNGSYVAYRFRLALADSEALERSQDFLERSGVATNQRRFAVATARRREMNAIFTSRGADFEAITALIDWPATQSPEWSRGFLAGIFDAEGSCSRGILRITNGNEQMLAATMTALAAHRFKCVREPMRPNGVSSIRLLGGMPARRRFFDLVQPAITRKLNLIGDAVKSDAPLRVVSIEDLGETIDMVDITTSTGDFIANGVVSHNCFARGTHEYLELDAGRDFDTQVVVKVNVAEVLQKELRRGSWQHEPVMLGTNTDPYQRAEGRYKLMPGIVSALTDSGTPFSILTKGTLLRRDLPLLTQAAGEVQVSLAMSIAVFDDELQHLIEPGTPTATARLESVRAATEAGFRVTVFLMPIIPHLTDSIAAIDHALSRIKAAGAVRVVYGALHLRPGAKQWFLQWLGEQHPELVSSYRGLYPGATATAPKAYRSWLAKRVRPLLRVHGLDGRAEDDSPRGEPVAGLASRADARAAQTIITTSRGRAAAGLRAPARAAGSAADEASIRLF</sequence>
<evidence type="ECO:0000313" key="6">
    <source>
        <dbReference type="EMBL" id="MBD3941282.1"/>
    </source>
</evidence>
<dbReference type="RefSeq" id="WP_191170911.1">
    <property type="nucleotide sequence ID" value="NZ_JACXZS010000003.1"/>
</dbReference>
<gene>
    <name evidence="6" type="ORF">IF188_06165</name>
</gene>
<keyword evidence="1" id="KW-0479">Metal-binding</keyword>
<protein>
    <submittedName>
        <fullName evidence="6">Intein-containing Rv2578c family radical SAM protein</fullName>
    </submittedName>
</protein>
<dbReference type="Gene3D" id="2.170.16.10">
    <property type="entry name" value="Hedgehog/Intein (Hint) domain"/>
    <property type="match status" value="1"/>
</dbReference>
<dbReference type="CDD" id="cd00081">
    <property type="entry name" value="Hint"/>
    <property type="match status" value="1"/>
</dbReference>
<dbReference type="Pfam" id="PF04055">
    <property type="entry name" value="Radical_SAM"/>
    <property type="match status" value="1"/>
</dbReference>
<dbReference type="Proteomes" id="UP000598426">
    <property type="component" value="Unassembled WGS sequence"/>
</dbReference>
<evidence type="ECO:0000313" key="7">
    <source>
        <dbReference type="Proteomes" id="UP000598426"/>
    </source>
</evidence>
<dbReference type="InterPro" id="IPR030934">
    <property type="entry name" value="Intein_C"/>
</dbReference>
<dbReference type="PROSITE" id="PS50817">
    <property type="entry name" value="INTEIN_N_TER"/>
    <property type="match status" value="1"/>
</dbReference>
<dbReference type="InterPro" id="IPR003586">
    <property type="entry name" value="Hint_dom_C"/>
</dbReference>
<keyword evidence="3" id="KW-0411">Iron-sulfur</keyword>
<dbReference type="EMBL" id="JACXZS010000003">
    <property type="protein sequence ID" value="MBD3941282.1"/>
    <property type="molecule type" value="Genomic_DNA"/>
</dbReference>
<dbReference type="InterPro" id="IPR007197">
    <property type="entry name" value="rSAM"/>
</dbReference>
<dbReference type="Gene3D" id="3.80.30.30">
    <property type="match status" value="1"/>
</dbReference>
<name>A0ABR8NLG5_9MICO</name>
<proteinExistence type="predicted"/>
<dbReference type="PANTHER" id="PTHR43432">
    <property type="entry name" value="SLR0285 PROTEIN"/>
    <property type="match status" value="1"/>
</dbReference>
<evidence type="ECO:0000256" key="2">
    <source>
        <dbReference type="ARBA" id="ARBA00023004"/>
    </source>
</evidence>